<gene>
    <name evidence="2" type="ORF">NECHADRAFT_88562</name>
</gene>
<dbReference type="OrthoDB" id="4880951at2759"/>
<protein>
    <recommendedName>
        <fullName evidence="1">Xaa-Pro dipeptidyl-peptidase C-terminal domain-containing protein</fullName>
    </recommendedName>
</protein>
<reference evidence="2 3" key="1">
    <citation type="journal article" date="2009" name="PLoS Genet.">
        <title>The genome of Nectria haematococca: contribution of supernumerary chromosomes to gene expansion.</title>
        <authorList>
            <person name="Coleman J.J."/>
            <person name="Rounsley S.D."/>
            <person name="Rodriguez-Carres M."/>
            <person name="Kuo A."/>
            <person name="Wasmann C.C."/>
            <person name="Grimwood J."/>
            <person name="Schmutz J."/>
            <person name="Taga M."/>
            <person name="White G.J."/>
            <person name="Zhou S."/>
            <person name="Schwartz D.C."/>
            <person name="Freitag M."/>
            <person name="Ma L.J."/>
            <person name="Danchin E.G."/>
            <person name="Henrissat B."/>
            <person name="Coutinho P.M."/>
            <person name="Nelson D.R."/>
            <person name="Straney D."/>
            <person name="Napoli C.A."/>
            <person name="Barker B.M."/>
            <person name="Gribskov M."/>
            <person name="Rep M."/>
            <person name="Kroken S."/>
            <person name="Molnar I."/>
            <person name="Rensing C."/>
            <person name="Kennell J.C."/>
            <person name="Zamora J."/>
            <person name="Farman M.L."/>
            <person name="Selker E.U."/>
            <person name="Salamov A."/>
            <person name="Shapiro H."/>
            <person name="Pangilinan J."/>
            <person name="Lindquist E."/>
            <person name="Lamers C."/>
            <person name="Grigoriev I.V."/>
            <person name="Geiser D.M."/>
            <person name="Covert S.F."/>
            <person name="Temporini E."/>
            <person name="Vanetten H.D."/>
        </authorList>
    </citation>
    <scope>NUCLEOTIDE SEQUENCE [LARGE SCALE GENOMIC DNA]</scope>
    <source>
        <strain evidence="3">ATCC MYA-4622 / CBS 123669 / FGSC 9596 / NRRL 45880 / 77-13-4</strain>
    </source>
</reference>
<proteinExistence type="predicted"/>
<dbReference type="eggNOG" id="ENOG502QZDY">
    <property type="taxonomic scope" value="Eukaryota"/>
</dbReference>
<dbReference type="STRING" id="660122.C7ZBV6"/>
<feature type="domain" description="Xaa-Pro dipeptidyl-peptidase C-terminal" evidence="1">
    <location>
        <begin position="2"/>
        <end position="110"/>
    </location>
</feature>
<dbReference type="GeneID" id="9670578"/>
<evidence type="ECO:0000259" key="1">
    <source>
        <dbReference type="Pfam" id="PF08530"/>
    </source>
</evidence>
<dbReference type="Proteomes" id="UP000005206">
    <property type="component" value="Chromosome 14"/>
</dbReference>
<dbReference type="OMA" id="EEVHCTG"/>
<sequence>MGDPAPLCKGWQRVSLRKVNTEHPLHRPDRPHRDFFSTDVLPVIPGEVYVVDAELWPTNVVVRPGEVIALEVSSGDTQGSGFFTHQSHERTPEIMGGDNYIHFSSRYTNWVTLPIIPPK</sequence>
<evidence type="ECO:0000313" key="3">
    <source>
        <dbReference type="Proteomes" id="UP000005206"/>
    </source>
</evidence>
<dbReference type="GO" id="GO:0008239">
    <property type="term" value="F:dipeptidyl-peptidase activity"/>
    <property type="evidence" value="ECO:0007669"/>
    <property type="project" value="InterPro"/>
</dbReference>
<dbReference type="InParanoid" id="C7ZBV6"/>
<dbReference type="Gene3D" id="2.60.120.260">
    <property type="entry name" value="Galactose-binding domain-like"/>
    <property type="match status" value="1"/>
</dbReference>
<dbReference type="KEGG" id="nhe:NECHADRAFT_88562"/>
<dbReference type="InterPro" id="IPR008979">
    <property type="entry name" value="Galactose-bd-like_sf"/>
</dbReference>
<organism evidence="2 3">
    <name type="scientific">Fusarium vanettenii (strain ATCC MYA-4622 / CBS 123669 / FGSC 9596 / NRRL 45880 / 77-13-4)</name>
    <name type="common">Fusarium solani subsp. pisi</name>
    <dbReference type="NCBI Taxonomy" id="660122"/>
    <lineage>
        <taxon>Eukaryota</taxon>
        <taxon>Fungi</taxon>
        <taxon>Dikarya</taxon>
        <taxon>Ascomycota</taxon>
        <taxon>Pezizomycotina</taxon>
        <taxon>Sordariomycetes</taxon>
        <taxon>Hypocreomycetidae</taxon>
        <taxon>Hypocreales</taxon>
        <taxon>Nectriaceae</taxon>
        <taxon>Fusarium</taxon>
        <taxon>Fusarium solani species complex</taxon>
        <taxon>Fusarium vanettenii</taxon>
    </lineage>
</organism>
<dbReference type="SUPFAM" id="SSF49785">
    <property type="entry name" value="Galactose-binding domain-like"/>
    <property type="match status" value="1"/>
</dbReference>
<dbReference type="Pfam" id="PF08530">
    <property type="entry name" value="PepX_C"/>
    <property type="match status" value="1"/>
</dbReference>
<dbReference type="InterPro" id="IPR013736">
    <property type="entry name" value="Xaa-Pro_dipept_C"/>
</dbReference>
<dbReference type="HOGENOM" id="CLU_2062086_0_0_1"/>
<keyword evidence="3" id="KW-1185">Reference proteome</keyword>
<dbReference type="EMBL" id="GG698916">
    <property type="protein sequence ID" value="EEU38478.1"/>
    <property type="molecule type" value="Genomic_DNA"/>
</dbReference>
<evidence type="ECO:0000313" key="2">
    <source>
        <dbReference type="EMBL" id="EEU38478.1"/>
    </source>
</evidence>
<name>C7ZBV6_FUSV7</name>
<accession>C7ZBV6</accession>
<dbReference type="RefSeq" id="XP_003044191.1">
    <property type="nucleotide sequence ID" value="XM_003044145.1"/>
</dbReference>
<dbReference type="VEuPathDB" id="FungiDB:NECHADRAFT_88562"/>
<dbReference type="AlphaFoldDB" id="C7ZBV6"/>